<dbReference type="Proteomes" id="UP001152759">
    <property type="component" value="Chromosome 5"/>
</dbReference>
<feature type="transmembrane region" description="Helical" evidence="15">
    <location>
        <begin position="94"/>
        <end position="114"/>
    </location>
</feature>
<keyword evidence="5" id="KW-0479">Metal-binding</keyword>
<feature type="transmembrane region" description="Helical" evidence="15">
    <location>
        <begin position="370"/>
        <end position="393"/>
    </location>
</feature>
<keyword evidence="9" id="KW-0915">Sodium</keyword>
<dbReference type="AlphaFoldDB" id="A0A9P0CAI6"/>
<feature type="transmembrane region" description="Helical" evidence="15">
    <location>
        <begin position="405"/>
        <end position="426"/>
    </location>
</feature>
<proteinExistence type="inferred from homology"/>
<evidence type="ECO:0000256" key="15">
    <source>
        <dbReference type="SAM" id="Phobius"/>
    </source>
</evidence>
<sequence length="428" mass="48255">MHKVATQSSIVTIFSIWNTMMGTSLLAMPWGVGRAGILMSVFLFFMMGMICLYTAQKMIQVQKSTVSNHGQRGDKHVGEMAELCRVLLGRPGEIIAKVSSIIVLLGANIIYYVLMSNFLYYSVTFIYLEACPRNVTMPVVEYQRVPGSTFDQLWQLNNTVPLFLALILGPLLNFKSVTFFTKFNSFGTLSAMYLVLFVLVKSIFWGLHVDFDHEDSPYFSPLVSSNLAATSGMLPLSFFIHSIVITLMRHNKDQTKNDRDLSIAYGLVGLTYCLVGVLFYLCFPLAKSCIDDNLLNNFQNRDLMTVIARGFIFFQLLTVFPLIMYMLRIQIFAAMQLNHYPSLFHVILLNITIVGICVSFAVFFPKIGALLRFTGALGGFICVFTLPCLLYIASEIKEDRLTWQTVVVHSIIPLTGFINFVAQFFVND</sequence>
<keyword evidence="12" id="KW-0325">Glycoprotein</keyword>
<evidence type="ECO:0000313" key="17">
    <source>
        <dbReference type="EMBL" id="CAH0772835.1"/>
    </source>
</evidence>
<comment type="subcellular location">
    <subcellularLocation>
        <location evidence="1">Late endosome membrane</location>
        <topology evidence="1">Multi-pass membrane protein</topology>
    </subcellularLocation>
    <subcellularLocation>
        <location evidence="2">Lysosome membrane</location>
        <topology evidence="2">Multi-pass membrane protein</topology>
    </subcellularLocation>
</comment>
<keyword evidence="7" id="KW-0029">Amino-acid transport</keyword>
<feature type="transmembrane region" description="Helical" evidence="15">
    <location>
        <begin position="12"/>
        <end position="31"/>
    </location>
</feature>
<keyword evidence="11" id="KW-1015">Disulfide bond</keyword>
<evidence type="ECO:0000256" key="14">
    <source>
        <dbReference type="ARBA" id="ARBA00038442"/>
    </source>
</evidence>
<evidence type="ECO:0000256" key="1">
    <source>
        <dbReference type="ARBA" id="ARBA00004107"/>
    </source>
</evidence>
<evidence type="ECO:0000259" key="16">
    <source>
        <dbReference type="Pfam" id="PF01490"/>
    </source>
</evidence>
<evidence type="ECO:0000256" key="13">
    <source>
        <dbReference type="ARBA" id="ARBA00023228"/>
    </source>
</evidence>
<feature type="transmembrane region" description="Helical" evidence="15">
    <location>
        <begin position="227"/>
        <end position="249"/>
    </location>
</feature>
<feature type="domain" description="Amino acid transporter transmembrane" evidence="16">
    <location>
        <begin position="8"/>
        <end position="414"/>
    </location>
</feature>
<organism evidence="17 18">
    <name type="scientific">Bemisia tabaci</name>
    <name type="common">Sweetpotato whitefly</name>
    <name type="synonym">Aleurodes tabaci</name>
    <dbReference type="NCBI Taxonomy" id="7038"/>
    <lineage>
        <taxon>Eukaryota</taxon>
        <taxon>Metazoa</taxon>
        <taxon>Ecdysozoa</taxon>
        <taxon>Arthropoda</taxon>
        <taxon>Hexapoda</taxon>
        <taxon>Insecta</taxon>
        <taxon>Pterygota</taxon>
        <taxon>Neoptera</taxon>
        <taxon>Paraneoptera</taxon>
        <taxon>Hemiptera</taxon>
        <taxon>Sternorrhyncha</taxon>
        <taxon>Aleyrodoidea</taxon>
        <taxon>Aleyrodidae</taxon>
        <taxon>Aleyrodinae</taxon>
        <taxon>Bemisia</taxon>
    </lineage>
</organism>
<dbReference type="PANTHER" id="PTHR22950">
    <property type="entry name" value="AMINO ACID TRANSPORTER"/>
    <property type="match status" value="1"/>
</dbReference>
<dbReference type="EMBL" id="OU963866">
    <property type="protein sequence ID" value="CAH0772835.1"/>
    <property type="molecule type" value="Genomic_DNA"/>
</dbReference>
<evidence type="ECO:0000256" key="10">
    <source>
        <dbReference type="ARBA" id="ARBA00023136"/>
    </source>
</evidence>
<feature type="transmembrane region" description="Helical" evidence="15">
    <location>
        <begin position="37"/>
        <end position="55"/>
    </location>
</feature>
<evidence type="ECO:0000256" key="2">
    <source>
        <dbReference type="ARBA" id="ARBA00004155"/>
    </source>
</evidence>
<dbReference type="Pfam" id="PF01490">
    <property type="entry name" value="Aa_trans"/>
    <property type="match status" value="1"/>
</dbReference>
<dbReference type="GO" id="GO:0031902">
    <property type="term" value="C:late endosome membrane"/>
    <property type="evidence" value="ECO:0007669"/>
    <property type="project" value="UniProtKB-SubCell"/>
</dbReference>
<feature type="transmembrane region" description="Helical" evidence="15">
    <location>
        <begin position="339"/>
        <end position="364"/>
    </location>
</feature>
<dbReference type="PANTHER" id="PTHR22950:SF244">
    <property type="entry name" value="NEUTRAL AMINO ACID TRANSPORTER 9"/>
    <property type="match status" value="1"/>
</dbReference>
<feature type="transmembrane region" description="Helical" evidence="15">
    <location>
        <begin position="186"/>
        <end position="207"/>
    </location>
</feature>
<keyword evidence="3" id="KW-0813">Transport</keyword>
<keyword evidence="8 15" id="KW-1133">Transmembrane helix</keyword>
<accession>A0A9P0CAI6</accession>
<evidence type="ECO:0000256" key="4">
    <source>
        <dbReference type="ARBA" id="ARBA00022692"/>
    </source>
</evidence>
<feature type="transmembrane region" description="Helical" evidence="15">
    <location>
        <begin position="154"/>
        <end position="174"/>
    </location>
</feature>
<evidence type="ECO:0000256" key="5">
    <source>
        <dbReference type="ARBA" id="ARBA00022723"/>
    </source>
</evidence>
<keyword evidence="4 15" id="KW-0812">Transmembrane</keyword>
<keyword evidence="10 15" id="KW-0472">Membrane</keyword>
<evidence type="ECO:0000256" key="11">
    <source>
        <dbReference type="ARBA" id="ARBA00023157"/>
    </source>
</evidence>
<evidence type="ECO:0000256" key="7">
    <source>
        <dbReference type="ARBA" id="ARBA00022970"/>
    </source>
</evidence>
<evidence type="ECO:0000256" key="9">
    <source>
        <dbReference type="ARBA" id="ARBA00023053"/>
    </source>
</evidence>
<evidence type="ECO:0000256" key="12">
    <source>
        <dbReference type="ARBA" id="ARBA00023180"/>
    </source>
</evidence>
<name>A0A9P0CAI6_BEMTA</name>
<evidence type="ECO:0000313" key="18">
    <source>
        <dbReference type="Proteomes" id="UP001152759"/>
    </source>
</evidence>
<keyword evidence="6" id="KW-0967">Endosome</keyword>
<gene>
    <name evidence="17" type="ORF">BEMITA_LOCUS9401</name>
</gene>
<dbReference type="GO" id="GO:0046872">
    <property type="term" value="F:metal ion binding"/>
    <property type="evidence" value="ECO:0007669"/>
    <property type="project" value="UniProtKB-KW"/>
</dbReference>
<dbReference type="GO" id="GO:0015179">
    <property type="term" value="F:L-amino acid transmembrane transporter activity"/>
    <property type="evidence" value="ECO:0007669"/>
    <property type="project" value="TreeGrafter"/>
</dbReference>
<keyword evidence="13" id="KW-0458">Lysosome</keyword>
<dbReference type="InterPro" id="IPR013057">
    <property type="entry name" value="AA_transpt_TM"/>
</dbReference>
<feature type="transmembrane region" description="Helical" evidence="15">
    <location>
        <begin position="261"/>
        <end position="286"/>
    </location>
</feature>
<evidence type="ECO:0000256" key="6">
    <source>
        <dbReference type="ARBA" id="ARBA00022753"/>
    </source>
</evidence>
<evidence type="ECO:0000256" key="3">
    <source>
        <dbReference type="ARBA" id="ARBA00022448"/>
    </source>
</evidence>
<feature type="transmembrane region" description="Helical" evidence="15">
    <location>
        <begin position="306"/>
        <end position="327"/>
    </location>
</feature>
<evidence type="ECO:0000256" key="8">
    <source>
        <dbReference type="ARBA" id="ARBA00022989"/>
    </source>
</evidence>
<keyword evidence="18" id="KW-1185">Reference proteome</keyword>
<reference evidence="17" key="1">
    <citation type="submission" date="2021-12" db="EMBL/GenBank/DDBJ databases">
        <authorList>
            <person name="King R."/>
        </authorList>
    </citation>
    <scope>NUCLEOTIDE SEQUENCE</scope>
</reference>
<dbReference type="GO" id="GO:0005765">
    <property type="term" value="C:lysosomal membrane"/>
    <property type="evidence" value="ECO:0007669"/>
    <property type="project" value="UniProtKB-SubCell"/>
</dbReference>
<protein>
    <recommendedName>
        <fullName evidence="16">Amino acid transporter transmembrane domain-containing protein</fullName>
    </recommendedName>
</protein>
<comment type="similarity">
    <text evidence="14">Belongs to the amino acid/polyamine transporter 2 family. SLC38A9 subfamily.</text>
</comment>